<organism evidence="2 3">
    <name type="scientific">Nitrosotalea devaniterrae</name>
    <dbReference type="NCBI Taxonomy" id="1078905"/>
    <lineage>
        <taxon>Archaea</taxon>
        <taxon>Nitrososphaerota</taxon>
        <taxon>Nitrososphaeria</taxon>
        <taxon>Nitrosotaleales</taxon>
        <taxon>Nitrosotaleaceae</taxon>
        <taxon>Nitrosotalea</taxon>
    </lineage>
</organism>
<dbReference type="EMBL" id="LN890280">
    <property type="protein sequence ID" value="CUR52287.1"/>
    <property type="molecule type" value="Genomic_DNA"/>
</dbReference>
<dbReference type="KEGG" id="ndv:NDEV_1522"/>
<dbReference type="Gene3D" id="1.10.10.10">
    <property type="entry name" value="Winged helix-like DNA-binding domain superfamily/Winged helix DNA-binding domain"/>
    <property type="match status" value="1"/>
</dbReference>
<dbReference type="InterPro" id="IPR036388">
    <property type="entry name" value="WH-like_DNA-bd_sf"/>
</dbReference>
<dbReference type="Proteomes" id="UP000196239">
    <property type="component" value="Chromosome 1"/>
</dbReference>
<protein>
    <recommendedName>
        <fullName evidence="1">ArnR1-like winged helix-turn-helix domain-containing protein</fullName>
    </recommendedName>
</protein>
<dbReference type="SUPFAM" id="SSF46785">
    <property type="entry name" value="Winged helix' DNA-binding domain"/>
    <property type="match status" value="1"/>
</dbReference>
<proteinExistence type="predicted"/>
<name>A0A128A4N7_9ARCH</name>
<dbReference type="InterPro" id="IPR038723">
    <property type="entry name" value="ArnR1-like_HTH"/>
</dbReference>
<keyword evidence="3" id="KW-1185">Reference proteome</keyword>
<evidence type="ECO:0000313" key="2">
    <source>
        <dbReference type="EMBL" id="CUR52287.1"/>
    </source>
</evidence>
<dbReference type="InterPro" id="IPR036390">
    <property type="entry name" value="WH_DNA-bd_sf"/>
</dbReference>
<dbReference type="Pfam" id="PF14947">
    <property type="entry name" value="HTH_45"/>
    <property type="match status" value="1"/>
</dbReference>
<sequence length="109" mass="12514">MTYDLTSDKKPAMISFRHQYRTSLGITFDILEACMDAGMNGILISRVSQKANLSHNAVVCNCQRLVDAGVITDSRTKRKYSFTITEKGIQLYNELKRFQDTIKEINIRY</sequence>
<feature type="domain" description="ArnR1-like winged helix-turn-helix" evidence="1">
    <location>
        <begin position="21"/>
        <end position="102"/>
    </location>
</feature>
<evidence type="ECO:0000259" key="1">
    <source>
        <dbReference type="Pfam" id="PF14947"/>
    </source>
</evidence>
<reference evidence="3" key="1">
    <citation type="submission" date="2015-10" db="EMBL/GenBank/DDBJ databases">
        <authorList>
            <person name="Lehtovirta-Morley L.E."/>
            <person name="Vieille C."/>
        </authorList>
    </citation>
    <scope>NUCLEOTIDE SEQUENCE [LARGE SCALE GENOMIC DNA]</scope>
</reference>
<gene>
    <name evidence="2" type="ORF">NDEV_1522</name>
</gene>
<accession>A0A128A4N7</accession>
<dbReference type="AlphaFoldDB" id="A0A128A4N7"/>
<evidence type="ECO:0000313" key="3">
    <source>
        <dbReference type="Proteomes" id="UP000196239"/>
    </source>
</evidence>